<dbReference type="PROSITE" id="PS00198">
    <property type="entry name" value="4FE4S_FER_1"/>
    <property type="match status" value="1"/>
</dbReference>
<dbReference type="GO" id="GO:0005886">
    <property type="term" value="C:plasma membrane"/>
    <property type="evidence" value="ECO:0007669"/>
    <property type="project" value="TreeGrafter"/>
</dbReference>
<feature type="domain" description="4Fe-4S ferredoxin-type" evidence="9">
    <location>
        <begin position="292"/>
        <end position="321"/>
    </location>
</feature>
<dbReference type="InterPro" id="IPR013783">
    <property type="entry name" value="Ig-like_fold"/>
</dbReference>
<feature type="region of interest" description="Disordered" evidence="7">
    <location>
        <begin position="247"/>
        <end position="276"/>
    </location>
</feature>
<dbReference type="AlphaFoldDB" id="A0A3A8B975"/>
<gene>
    <name evidence="10" type="primary">ccoG</name>
    <name evidence="10" type="ORF">D6850_06935</name>
</gene>
<evidence type="ECO:0000256" key="5">
    <source>
        <dbReference type="ARBA" id="ARBA00023004"/>
    </source>
</evidence>
<feature type="transmembrane region" description="Helical" evidence="8">
    <location>
        <begin position="157"/>
        <end position="176"/>
    </location>
</feature>
<accession>A0A3A8B975</accession>
<evidence type="ECO:0000256" key="6">
    <source>
        <dbReference type="ARBA" id="ARBA00023014"/>
    </source>
</evidence>
<keyword evidence="3" id="KW-0479">Metal-binding</keyword>
<dbReference type="RefSeq" id="WP_121165255.1">
    <property type="nucleotide sequence ID" value="NZ_RAPE01000002.1"/>
</dbReference>
<evidence type="ECO:0000256" key="4">
    <source>
        <dbReference type="ARBA" id="ARBA00022982"/>
    </source>
</evidence>
<keyword evidence="5" id="KW-0408">Iron</keyword>
<dbReference type="Gene3D" id="2.60.40.10">
    <property type="entry name" value="Immunoglobulins"/>
    <property type="match status" value="1"/>
</dbReference>
<evidence type="ECO:0000313" key="11">
    <source>
        <dbReference type="Proteomes" id="UP000281128"/>
    </source>
</evidence>
<evidence type="ECO:0000256" key="7">
    <source>
        <dbReference type="SAM" id="MobiDB-lite"/>
    </source>
</evidence>
<feature type="transmembrane region" description="Helical" evidence="8">
    <location>
        <begin position="83"/>
        <end position="100"/>
    </location>
</feature>
<dbReference type="InterPro" id="IPR017900">
    <property type="entry name" value="4Fe4S_Fe_S_CS"/>
</dbReference>
<dbReference type="InterPro" id="IPR032879">
    <property type="entry name" value="FixG_C"/>
</dbReference>
<protein>
    <submittedName>
        <fullName evidence="10">Cytochrome c oxidase accessory protein CcoG</fullName>
    </submittedName>
</protein>
<evidence type="ECO:0000313" key="10">
    <source>
        <dbReference type="EMBL" id="RKF14613.1"/>
    </source>
</evidence>
<dbReference type="NCBIfam" id="TIGR02745">
    <property type="entry name" value="ccoG_rdxA_fixG"/>
    <property type="match status" value="1"/>
</dbReference>
<feature type="transmembrane region" description="Helical" evidence="8">
    <location>
        <begin position="380"/>
        <end position="399"/>
    </location>
</feature>
<dbReference type="InterPro" id="IPR017896">
    <property type="entry name" value="4Fe4S_Fe-S-bd"/>
</dbReference>
<keyword evidence="2" id="KW-0004">4Fe-4S</keyword>
<dbReference type="PANTHER" id="PTHR30176:SF3">
    <property type="entry name" value="FERREDOXIN-TYPE PROTEIN NAPH"/>
    <property type="match status" value="1"/>
</dbReference>
<dbReference type="GO" id="GO:0051539">
    <property type="term" value="F:4 iron, 4 sulfur cluster binding"/>
    <property type="evidence" value="ECO:0007669"/>
    <property type="project" value="UniProtKB-KW"/>
</dbReference>
<feature type="transmembrane region" description="Helical" evidence="8">
    <location>
        <begin position="31"/>
        <end position="49"/>
    </location>
</feature>
<keyword evidence="6" id="KW-0411">Iron-sulfur</keyword>
<dbReference type="EMBL" id="RAPE01000002">
    <property type="protein sequence ID" value="RKF14613.1"/>
    <property type="molecule type" value="Genomic_DNA"/>
</dbReference>
<keyword evidence="8" id="KW-0812">Transmembrane</keyword>
<keyword evidence="1" id="KW-0813">Transport</keyword>
<evidence type="ECO:0000256" key="8">
    <source>
        <dbReference type="SAM" id="Phobius"/>
    </source>
</evidence>
<dbReference type="PANTHER" id="PTHR30176">
    <property type="entry name" value="FERREDOXIN-TYPE PROTEIN NAPH"/>
    <property type="match status" value="1"/>
</dbReference>
<feature type="transmembrane region" description="Helical" evidence="8">
    <location>
        <begin position="188"/>
        <end position="208"/>
    </location>
</feature>
<dbReference type="Pfam" id="PF13746">
    <property type="entry name" value="Fer4_18"/>
    <property type="match status" value="2"/>
</dbReference>
<evidence type="ECO:0000259" key="9">
    <source>
        <dbReference type="PROSITE" id="PS51379"/>
    </source>
</evidence>
<evidence type="ECO:0000256" key="1">
    <source>
        <dbReference type="ARBA" id="ARBA00022448"/>
    </source>
</evidence>
<name>A0A3A8B975_9RHOB</name>
<evidence type="ECO:0000256" key="2">
    <source>
        <dbReference type="ARBA" id="ARBA00022485"/>
    </source>
</evidence>
<evidence type="ECO:0000256" key="3">
    <source>
        <dbReference type="ARBA" id="ARBA00022723"/>
    </source>
</evidence>
<keyword evidence="4" id="KW-0249">Electron transport</keyword>
<reference evidence="10 11" key="1">
    <citation type="submission" date="2018-09" db="EMBL/GenBank/DDBJ databases">
        <title>Roseovarius spongiae sp. nov., isolated from a marine sponge.</title>
        <authorList>
            <person name="Zhuang L."/>
            <person name="Luo L."/>
        </authorList>
    </citation>
    <scope>NUCLEOTIDE SEQUENCE [LARGE SCALE GENOMIC DNA]</scope>
    <source>
        <strain evidence="10 11">HN-E21</strain>
    </source>
</reference>
<dbReference type="Pfam" id="PF12801">
    <property type="entry name" value="Fer4_5"/>
    <property type="match status" value="1"/>
</dbReference>
<dbReference type="OrthoDB" id="9811700at2"/>
<dbReference type="PROSITE" id="PS51379">
    <property type="entry name" value="4FE4S_FER_2"/>
    <property type="match status" value="1"/>
</dbReference>
<keyword evidence="11" id="KW-1185">Reference proteome</keyword>
<dbReference type="Proteomes" id="UP000281128">
    <property type="component" value="Unassembled WGS sequence"/>
</dbReference>
<dbReference type="GO" id="GO:0046872">
    <property type="term" value="F:metal ion binding"/>
    <property type="evidence" value="ECO:0007669"/>
    <property type="project" value="UniProtKB-KW"/>
</dbReference>
<sequence>MADSPADTPPELFAAREPVFPKKVKGAFRNLKWVIMAITLGIYYVTPWIRWDRGPNLPDQAVLVDLANRRFYFFWIEIWPHEFYFVAGLLVMAGLGLFLFTSALGRVWCGYACPQTVWTDLFILVERWIEGDRNARLRLHRQKKWDIRKARLRITKWITWLLIAVATGGAWVFYFADAPTLLGNLLTGAAHPVAYTTVAILTATTFFFGGFAREQICIYACPWPRIQAAMMDEDTLVVGYREWRGEPRGKSNVRRRDAETARAAEAESRAAGPGKATYGPTPYPGVPLSDIDAAAKDGPGDCIDCMACVNVCPMGIDIRDGQQMECITCALCIDACDDIMAKIGKPRGLIDYMALTDEVNERAGQQARPIIRHILRPRTVLYTALWALVGIGLIVALFIRPDIEMSVAPVRNPTFVTMADGAVRNTYEVRLLNKHGEDRPFRLTVKGDPSIRLSIEGTPYGSITAPADSTLNQRVYLQAPAGSDPAESARSDVRIWVEDMSTGERASKDTIFNGRGD</sequence>
<organism evidence="10 11">
    <name type="scientific">Roseovarius spongiae</name>
    <dbReference type="NCBI Taxonomy" id="2320272"/>
    <lineage>
        <taxon>Bacteria</taxon>
        <taxon>Pseudomonadati</taxon>
        <taxon>Pseudomonadota</taxon>
        <taxon>Alphaproteobacteria</taxon>
        <taxon>Rhodobacterales</taxon>
        <taxon>Roseobacteraceae</taxon>
        <taxon>Roseovarius</taxon>
    </lineage>
</organism>
<dbReference type="InterPro" id="IPR014116">
    <property type="entry name" value="Cyt_c_oxidase_cbb3_FixG"/>
</dbReference>
<keyword evidence="8" id="KW-1133">Transmembrane helix</keyword>
<dbReference type="Pfam" id="PF11614">
    <property type="entry name" value="FixG_C"/>
    <property type="match status" value="1"/>
</dbReference>
<keyword evidence="8" id="KW-0472">Membrane</keyword>
<dbReference type="SUPFAM" id="SSF54862">
    <property type="entry name" value="4Fe-4S ferredoxins"/>
    <property type="match status" value="1"/>
</dbReference>
<proteinExistence type="predicted"/>
<dbReference type="InterPro" id="IPR051684">
    <property type="entry name" value="Electron_Trans/Redox"/>
</dbReference>
<comment type="caution">
    <text evidence="10">The sequence shown here is derived from an EMBL/GenBank/DDBJ whole genome shotgun (WGS) entry which is preliminary data.</text>
</comment>
<feature type="compositionally biased region" description="Basic and acidic residues" evidence="7">
    <location>
        <begin position="247"/>
        <end position="268"/>
    </location>
</feature>